<evidence type="ECO:0000313" key="1">
    <source>
        <dbReference type="EMBL" id="BEQ15162.1"/>
    </source>
</evidence>
<reference evidence="2" key="1">
    <citation type="journal article" date="2023" name="Arch. Microbiol.">
        <title>Desulfoferula mesophilus gen. nov. sp. nov., a mesophilic sulfate-reducing bacterium isolated from a brackish lake sediment.</title>
        <authorList>
            <person name="Watanabe T."/>
            <person name="Yabe T."/>
            <person name="Tsuji J.M."/>
            <person name="Fukui M."/>
        </authorList>
    </citation>
    <scope>NUCLEOTIDE SEQUENCE [LARGE SCALE GENOMIC DNA]</scope>
    <source>
        <strain evidence="2">12FAK</strain>
    </source>
</reference>
<dbReference type="RefSeq" id="WP_338599193.1">
    <property type="nucleotide sequence ID" value="NZ_AP028679.1"/>
</dbReference>
<evidence type="ECO:0008006" key="3">
    <source>
        <dbReference type="Google" id="ProtNLM"/>
    </source>
</evidence>
<dbReference type="Proteomes" id="UP001366166">
    <property type="component" value="Chromosome"/>
</dbReference>
<proteinExistence type="predicted"/>
<evidence type="ECO:0000313" key="2">
    <source>
        <dbReference type="Proteomes" id="UP001366166"/>
    </source>
</evidence>
<name>A0AAU9F3D5_9BACT</name>
<dbReference type="KEGG" id="dmp:FAK_22280"/>
<keyword evidence="2" id="KW-1185">Reference proteome</keyword>
<organism evidence="1 2">
    <name type="scientific">Desulfoferula mesophila</name>
    <dbReference type="NCBI Taxonomy" id="3058419"/>
    <lineage>
        <taxon>Bacteria</taxon>
        <taxon>Pseudomonadati</taxon>
        <taxon>Thermodesulfobacteriota</taxon>
        <taxon>Desulfarculia</taxon>
        <taxon>Desulfarculales</taxon>
        <taxon>Desulfarculaceae</taxon>
        <taxon>Desulfoferula</taxon>
    </lineage>
</organism>
<gene>
    <name evidence="1" type="ORF">FAK_22280</name>
</gene>
<dbReference type="EMBL" id="AP028679">
    <property type="protein sequence ID" value="BEQ15162.1"/>
    <property type="molecule type" value="Genomic_DNA"/>
</dbReference>
<protein>
    <recommendedName>
        <fullName evidence="3">H-NS histone family protein</fullName>
    </recommendedName>
</protein>
<dbReference type="AlphaFoldDB" id="A0AAU9F3D5"/>
<accession>A0AAU9F3D5</accession>
<sequence>MARTSKWNEEDRKKLIKMVNDGVSEQEIRETLAYKKKAMTSVEFAQQLKMAMVESGKIKQAATGGKAKAKPTTYSVTAKGRLTVGDFGEKSGAKPGAKFTLEKPRGKSKAWRLVPVD</sequence>